<keyword evidence="1" id="KW-1133">Transmembrane helix</keyword>
<keyword evidence="1" id="KW-0472">Membrane</keyword>
<organism evidence="2">
    <name type="scientific">Ananas comosus var. bracteatus</name>
    <name type="common">red pineapple</name>
    <dbReference type="NCBI Taxonomy" id="296719"/>
    <lineage>
        <taxon>Eukaryota</taxon>
        <taxon>Viridiplantae</taxon>
        <taxon>Streptophyta</taxon>
        <taxon>Embryophyta</taxon>
        <taxon>Tracheophyta</taxon>
        <taxon>Spermatophyta</taxon>
        <taxon>Magnoliopsida</taxon>
        <taxon>Liliopsida</taxon>
        <taxon>Poales</taxon>
        <taxon>Bromeliaceae</taxon>
        <taxon>Bromelioideae</taxon>
        <taxon>Ananas</taxon>
    </lineage>
</organism>
<name>A0A6V7PP37_ANACO</name>
<evidence type="ECO:0000256" key="1">
    <source>
        <dbReference type="SAM" id="Phobius"/>
    </source>
</evidence>
<feature type="transmembrane region" description="Helical" evidence="1">
    <location>
        <begin position="81"/>
        <end position="108"/>
    </location>
</feature>
<keyword evidence="1" id="KW-0812">Transmembrane</keyword>
<gene>
    <name evidence="2" type="ORF">CB5_LOCUS15808</name>
</gene>
<proteinExistence type="predicted"/>
<reference evidence="2" key="1">
    <citation type="submission" date="2020-07" db="EMBL/GenBank/DDBJ databases">
        <authorList>
            <person name="Lin J."/>
        </authorList>
    </citation>
    <scope>NUCLEOTIDE SEQUENCE</scope>
</reference>
<protein>
    <submittedName>
        <fullName evidence="2">Uncharacterized protein</fullName>
    </submittedName>
</protein>
<feature type="transmembrane region" description="Helical" evidence="1">
    <location>
        <begin position="43"/>
        <end position="61"/>
    </location>
</feature>
<dbReference type="EMBL" id="LR862150">
    <property type="protein sequence ID" value="CAD1832597.1"/>
    <property type="molecule type" value="Genomic_DNA"/>
</dbReference>
<sequence length="140" mass="15298">MALACSLSFSPLVGWCFFFSSLRIFYFALILKPSIFGTLLLCRSYPVVLLSVAAANLSGILVRSSPSFHCAPLLPTLFSTIPLLTTAGSDTLICGATLFTVISSYVFAVSTFELLFQTDMKNLDEVPFAERQCLRYADDA</sequence>
<accession>A0A6V7PP37</accession>
<dbReference type="AlphaFoldDB" id="A0A6V7PP37"/>
<evidence type="ECO:0000313" key="2">
    <source>
        <dbReference type="EMBL" id="CAD1832597.1"/>
    </source>
</evidence>
<feature type="transmembrane region" description="Helical" evidence="1">
    <location>
        <begin position="12"/>
        <end position="31"/>
    </location>
</feature>